<dbReference type="GeneID" id="33936739"/>
<evidence type="ECO:0000313" key="2">
    <source>
        <dbReference type="EMBL" id="OWT42976.1"/>
    </source>
</evidence>
<evidence type="ECO:0000256" key="1">
    <source>
        <dbReference type="SAM" id="MobiDB-lite"/>
    </source>
</evidence>
<name>A0A219AQB3_METCM</name>
<evidence type="ECO:0000313" key="3">
    <source>
        <dbReference type="Proteomes" id="UP000078397"/>
    </source>
</evidence>
<protein>
    <submittedName>
        <fullName evidence="2">Uncharacterized protein</fullName>
    </submittedName>
</protein>
<dbReference type="KEGG" id="pchm:VFPPC_17831"/>
<gene>
    <name evidence="2" type="ORF">VFPPC_17831</name>
</gene>
<dbReference type="AlphaFoldDB" id="A0A219AQB3"/>
<feature type="region of interest" description="Disordered" evidence="1">
    <location>
        <begin position="1"/>
        <end position="22"/>
    </location>
</feature>
<comment type="caution">
    <text evidence="2">The sequence shown here is derived from an EMBL/GenBank/DDBJ whole genome shotgun (WGS) entry which is preliminary data.</text>
</comment>
<keyword evidence="3" id="KW-1185">Reference proteome</keyword>
<organism evidence="2 3">
    <name type="scientific">Pochonia chlamydosporia 170</name>
    <dbReference type="NCBI Taxonomy" id="1380566"/>
    <lineage>
        <taxon>Eukaryota</taxon>
        <taxon>Fungi</taxon>
        <taxon>Dikarya</taxon>
        <taxon>Ascomycota</taxon>
        <taxon>Pezizomycotina</taxon>
        <taxon>Sordariomycetes</taxon>
        <taxon>Hypocreomycetidae</taxon>
        <taxon>Hypocreales</taxon>
        <taxon>Clavicipitaceae</taxon>
        <taxon>Pochonia</taxon>
    </lineage>
</organism>
<dbReference type="Proteomes" id="UP000078397">
    <property type="component" value="Unassembled WGS sequence"/>
</dbReference>
<dbReference type="RefSeq" id="XP_022285437.1">
    <property type="nucleotide sequence ID" value="XM_022429509.1"/>
</dbReference>
<reference evidence="2 3" key="1">
    <citation type="journal article" date="2016" name="PLoS Pathog.">
        <title>Biosynthesis of antibiotic leucinostatins in bio-control fungus Purpureocillium lilacinum and their inhibition on phytophthora revealed by genome mining.</title>
        <authorList>
            <person name="Wang G."/>
            <person name="Liu Z."/>
            <person name="Lin R."/>
            <person name="Li E."/>
            <person name="Mao Z."/>
            <person name="Ling J."/>
            <person name="Yang Y."/>
            <person name="Yin W.B."/>
            <person name="Xie B."/>
        </authorList>
    </citation>
    <scope>NUCLEOTIDE SEQUENCE [LARGE SCALE GENOMIC DNA]</scope>
    <source>
        <strain evidence="2">170</strain>
    </source>
</reference>
<sequence>MRSWLQQRQRHSDTEKTETPDAILTLPHPVVAGGSPEQRLVDRLYFWCFLVPDSSPPDLILLAVLDLNALGHSSLASTALTADPINTKFLVLPKSTLAPSGQEWRPVPFRPIYLTCLHLGTLSRDQGKSTLFPFSLPSPLSSVLLSSFPFLVSFFSLRSCLPQTNSGSALTVHSLFLQQLSLHELLSSFNKPGLV</sequence>
<feature type="compositionally biased region" description="Basic and acidic residues" evidence="1">
    <location>
        <begin position="10"/>
        <end position="19"/>
    </location>
</feature>
<accession>A0A219AQB3</accession>
<dbReference type="EMBL" id="LSBJ02000004">
    <property type="protein sequence ID" value="OWT42976.1"/>
    <property type="molecule type" value="Genomic_DNA"/>
</dbReference>
<proteinExistence type="predicted"/>